<keyword evidence="8" id="KW-0413">Isomerase</keyword>
<keyword evidence="2" id="KW-0963">Cytoplasm</keyword>
<dbReference type="InterPro" id="IPR003593">
    <property type="entry name" value="AAA+_ATPase"/>
</dbReference>
<gene>
    <name evidence="12" type="primary">LOC114343356</name>
</gene>
<evidence type="ECO:0000256" key="7">
    <source>
        <dbReference type="ARBA" id="ARBA00023212"/>
    </source>
</evidence>
<dbReference type="Gene3D" id="3.40.50.300">
    <property type="entry name" value="P-loop containing nucleotide triphosphate hydrolases"/>
    <property type="match status" value="1"/>
</dbReference>
<dbReference type="GO" id="GO:0000922">
    <property type="term" value="C:spindle pole"/>
    <property type="evidence" value="ECO:0007669"/>
    <property type="project" value="UniProtKB-SubCell"/>
</dbReference>
<keyword evidence="6" id="KW-0175">Coiled coil</keyword>
<evidence type="ECO:0000256" key="2">
    <source>
        <dbReference type="ARBA" id="ARBA00022490"/>
    </source>
</evidence>
<dbReference type="InterPro" id="IPR027417">
    <property type="entry name" value="P-loop_NTPase"/>
</dbReference>
<dbReference type="InterPro" id="IPR006594">
    <property type="entry name" value="LisH"/>
</dbReference>
<keyword evidence="7" id="KW-0206">Cytoskeleton</keyword>
<dbReference type="InterPro" id="IPR003959">
    <property type="entry name" value="ATPase_AAA_core"/>
</dbReference>
<keyword evidence="4" id="KW-0547">Nucleotide-binding</keyword>
<evidence type="ECO:0000313" key="10">
    <source>
        <dbReference type="EnsemblMetazoa" id="XP_028149979.1"/>
    </source>
</evidence>
<dbReference type="PANTHER" id="PTHR23074:SF78">
    <property type="entry name" value="KATANIN P60 ATPASE-CONTAINING SUBUNIT A-LIKE 2"/>
    <property type="match status" value="1"/>
</dbReference>
<reference evidence="10" key="2">
    <citation type="submission" date="2025-05" db="UniProtKB">
        <authorList>
            <consortium name="EnsemblMetazoa"/>
        </authorList>
    </citation>
    <scope>IDENTIFICATION</scope>
</reference>
<dbReference type="SUPFAM" id="SSF52540">
    <property type="entry name" value="P-loop containing nucleoside triphosphate hydrolases"/>
    <property type="match status" value="1"/>
</dbReference>
<keyword evidence="3" id="KW-0493">Microtubule</keyword>
<dbReference type="PROSITE" id="PS50896">
    <property type="entry name" value="LISH"/>
    <property type="match status" value="1"/>
</dbReference>
<proteinExistence type="predicted"/>
<dbReference type="GO" id="GO:0016887">
    <property type="term" value="F:ATP hydrolysis activity"/>
    <property type="evidence" value="ECO:0007669"/>
    <property type="project" value="InterPro"/>
</dbReference>
<dbReference type="OrthoDB" id="191529at2759"/>
<reference evidence="12" key="1">
    <citation type="submission" date="2025-04" db="UniProtKB">
        <authorList>
            <consortium name="RefSeq"/>
        </authorList>
    </citation>
    <scope>IDENTIFICATION</scope>
    <source>
        <tissue evidence="12">Whole insect</tissue>
    </source>
</reference>
<evidence type="ECO:0000256" key="4">
    <source>
        <dbReference type="ARBA" id="ARBA00022741"/>
    </source>
</evidence>
<dbReference type="FunFam" id="3.40.50.300:FF:001025">
    <property type="entry name" value="ATPase family, AAA domain-containing 2B"/>
    <property type="match status" value="1"/>
</dbReference>
<sequence>MNSTEILFARKTLKSSQTWTDKSKTDIRERRRNILYLIHCYLVEHKLCDTAENLMKEAQLSTEYQVCENVDLEIILQEYQSYYFTKFQKYPKIVKKLEESVVSAKVKPKSSARIRQPPQAAEEVNKSEICNFPIVIKPLFEQTNDDVHCKEKETSDFSDFDTIPVDMKDMADQIKKELISTNIETTWEDCIGLSSVVEKLKEASVYPLLYQDLFKNVTTWKGVLLFGPPGNGKTLLAKAVASEGTTFINVTSSTFVSKWRGESEKMLKLLFQLARKFAPTTIFVDEVDALVHQESHHEASKRFKSELLTQIDGVQNCPSNVFVLGSTNSPWNLDLALLRRFEKRILVPPPDETSRQKLLKKYLSHNDVQTNELEQLAKLTENFSACDIKCLCKEVTMTVIREKINEINQKGCNKVQMDTRTITFKDVRDALERVSPSAMGSNINKYYEWNKKYGSW</sequence>
<dbReference type="GeneID" id="114343356"/>
<organism evidence="12">
    <name type="scientific">Diabrotica virgifera virgifera</name>
    <name type="common">western corn rootworm</name>
    <dbReference type="NCBI Taxonomy" id="50390"/>
    <lineage>
        <taxon>Eukaryota</taxon>
        <taxon>Metazoa</taxon>
        <taxon>Ecdysozoa</taxon>
        <taxon>Arthropoda</taxon>
        <taxon>Hexapoda</taxon>
        <taxon>Insecta</taxon>
        <taxon>Pterygota</taxon>
        <taxon>Neoptera</taxon>
        <taxon>Endopterygota</taxon>
        <taxon>Coleoptera</taxon>
        <taxon>Polyphaga</taxon>
        <taxon>Cucujiformia</taxon>
        <taxon>Chrysomeloidea</taxon>
        <taxon>Chrysomelidae</taxon>
        <taxon>Galerucinae</taxon>
        <taxon>Diabroticina</taxon>
        <taxon>Diabroticites</taxon>
        <taxon>Diabrotica</taxon>
    </lineage>
</organism>
<dbReference type="InParanoid" id="A0A6P7GJZ9"/>
<evidence type="ECO:0000259" key="9">
    <source>
        <dbReference type="SMART" id="SM00382"/>
    </source>
</evidence>
<evidence type="ECO:0000256" key="5">
    <source>
        <dbReference type="ARBA" id="ARBA00022840"/>
    </source>
</evidence>
<dbReference type="Pfam" id="PF08513">
    <property type="entry name" value="LisH"/>
    <property type="match status" value="1"/>
</dbReference>
<name>A0A6P7GJZ9_DIAVI</name>
<dbReference type="EnsemblMetazoa" id="XM_028294178.2">
    <property type="protein sequence ID" value="XP_028149979.1"/>
    <property type="gene ID" value="LOC114343356"/>
</dbReference>
<dbReference type="GO" id="GO:0016853">
    <property type="term" value="F:isomerase activity"/>
    <property type="evidence" value="ECO:0007669"/>
    <property type="project" value="UniProtKB-KW"/>
</dbReference>
<dbReference type="GO" id="GO:0005874">
    <property type="term" value="C:microtubule"/>
    <property type="evidence" value="ECO:0007669"/>
    <property type="project" value="UniProtKB-KW"/>
</dbReference>
<dbReference type="FunCoup" id="A0A6P7GJZ9">
    <property type="interactions" value="8"/>
</dbReference>
<evidence type="ECO:0000313" key="12">
    <source>
        <dbReference type="RefSeq" id="XP_028149979.1"/>
    </source>
</evidence>
<evidence type="ECO:0000256" key="1">
    <source>
        <dbReference type="ARBA" id="ARBA00004647"/>
    </source>
</evidence>
<dbReference type="Gene3D" id="1.10.8.60">
    <property type="match status" value="1"/>
</dbReference>
<evidence type="ECO:0000256" key="6">
    <source>
        <dbReference type="ARBA" id="ARBA00023054"/>
    </source>
</evidence>
<dbReference type="Pfam" id="PF17862">
    <property type="entry name" value="AAA_lid_3"/>
    <property type="match status" value="1"/>
</dbReference>
<dbReference type="SMART" id="SM00667">
    <property type="entry name" value="LisH"/>
    <property type="match status" value="1"/>
</dbReference>
<protein>
    <submittedName>
        <fullName evidence="12">Katanin p60 ATPase-containing subunit A-like 2</fullName>
    </submittedName>
</protein>
<dbReference type="RefSeq" id="XP_028149979.1">
    <property type="nucleotide sequence ID" value="XM_028294178.1"/>
</dbReference>
<feature type="domain" description="AAA+ ATPase" evidence="9">
    <location>
        <begin position="219"/>
        <end position="351"/>
    </location>
</feature>
<evidence type="ECO:0000256" key="3">
    <source>
        <dbReference type="ARBA" id="ARBA00022701"/>
    </source>
</evidence>
<evidence type="ECO:0000256" key="8">
    <source>
        <dbReference type="ARBA" id="ARBA00023235"/>
    </source>
</evidence>
<dbReference type="PANTHER" id="PTHR23074">
    <property type="entry name" value="AAA DOMAIN-CONTAINING"/>
    <property type="match status" value="1"/>
</dbReference>
<dbReference type="GO" id="GO:0005524">
    <property type="term" value="F:ATP binding"/>
    <property type="evidence" value="ECO:0007669"/>
    <property type="project" value="UniProtKB-KW"/>
</dbReference>
<dbReference type="Proteomes" id="UP001652700">
    <property type="component" value="Unplaced"/>
</dbReference>
<dbReference type="KEGG" id="dvv:114343356"/>
<accession>A0A6P7GJZ9</accession>
<keyword evidence="5" id="KW-0067">ATP-binding</keyword>
<dbReference type="InterPro" id="IPR050304">
    <property type="entry name" value="MT-severing_AAA_ATPase"/>
</dbReference>
<dbReference type="AlphaFoldDB" id="A0A6P7GJZ9"/>
<comment type="subcellular location">
    <subcellularLocation>
        <location evidence="1">Cytoplasm</location>
        <location evidence="1">Cytoskeleton</location>
        <location evidence="1">Spindle pole</location>
    </subcellularLocation>
</comment>
<keyword evidence="11" id="KW-1185">Reference proteome</keyword>
<evidence type="ECO:0000313" key="11">
    <source>
        <dbReference type="Proteomes" id="UP001652700"/>
    </source>
</evidence>
<dbReference type="InterPro" id="IPR041569">
    <property type="entry name" value="AAA_lid_3"/>
</dbReference>
<dbReference type="Pfam" id="PF00004">
    <property type="entry name" value="AAA"/>
    <property type="match status" value="1"/>
</dbReference>
<dbReference type="SMART" id="SM00382">
    <property type="entry name" value="AAA"/>
    <property type="match status" value="1"/>
</dbReference>